<organism evidence="2 3">
    <name type="scientific">Emergomyces pasteurianus Ep9510</name>
    <dbReference type="NCBI Taxonomy" id="1447872"/>
    <lineage>
        <taxon>Eukaryota</taxon>
        <taxon>Fungi</taxon>
        <taxon>Dikarya</taxon>
        <taxon>Ascomycota</taxon>
        <taxon>Pezizomycotina</taxon>
        <taxon>Eurotiomycetes</taxon>
        <taxon>Eurotiomycetidae</taxon>
        <taxon>Onygenales</taxon>
        <taxon>Ajellomycetaceae</taxon>
        <taxon>Emergomyces</taxon>
    </lineage>
</organism>
<accession>A0A1J9PHY6</accession>
<feature type="transmembrane region" description="Helical" evidence="1">
    <location>
        <begin position="120"/>
        <end position="145"/>
    </location>
</feature>
<evidence type="ECO:0000313" key="3">
    <source>
        <dbReference type="Proteomes" id="UP000182235"/>
    </source>
</evidence>
<dbReference type="GO" id="GO:0000747">
    <property type="term" value="P:conjugation with cellular fusion"/>
    <property type="evidence" value="ECO:0007669"/>
    <property type="project" value="TreeGrafter"/>
</dbReference>
<proteinExistence type="predicted"/>
<dbReference type="VEuPathDB" id="FungiDB:AJ78_03737"/>
<dbReference type="STRING" id="1447872.A0A1J9PHY6"/>
<keyword evidence="1" id="KW-0812">Transmembrane</keyword>
<gene>
    <name evidence="2" type="ORF">AJ78_03737</name>
</gene>
<keyword evidence="1" id="KW-0472">Membrane</keyword>
<protein>
    <submittedName>
        <fullName evidence="2">Uncharacterized protein</fullName>
    </submittedName>
</protein>
<dbReference type="AlphaFoldDB" id="A0A1J9PHY6"/>
<comment type="caution">
    <text evidence="2">The sequence shown here is derived from an EMBL/GenBank/DDBJ whole genome shotgun (WGS) entry which is preliminary data.</text>
</comment>
<dbReference type="InterPro" id="IPR033481">
    <property type="entry name" value="Dni1/Fig1"/>
</dbReference>
<dbReference type="EMBL" id="LGRN01000124">
    <property type="protein sequence ID" value="OJD16064.1"/>
    <property type="molecule type" value="Genomic_DNA"/>
</dbReference>
<dbReference type="Gene3D" id="1.20.140.150">
    <property type="match status" value="1"/>
</dbReference>
<dbReference type="PANTHER" id="PTHR28092">
    <property type="entry name" value="FACTOR-INDUCED GENE 1 PROTEIN"/>
    <property type="match status" value="1"/>
</dbReference>
<sequence>MPGIFANLTTGTRNSATSLEIRTGYFGHCMKQNTGLWVCARNAEPLANVIKDQKMPNIDPLNLVYMSGTFKDKMIFSGLIFASIPFLFVCFLLLATFPTWSDGVDSGSSEGQVKAFPSRMVSRIATILVGLASLLSLVSVFWQHISTAASVTMHEELYYGVVKGHIGVVAMVLGWGSVSAAFLATIGLIVMIVSIAVLAKLTDD</sequence>
<dbReference type="PANTHER" id="PTHR28092:SF1">
    <property type="entry name" value="FACTOR-INDUCED GENE 1 PROTEIN"/>
    <property type="match status" value="1"/>
</dbReference>
<dbReference type="Proteomes" id="UP000182235">
    <property type="component" value="Unassembled WGS sequence"/>
</dbReference>
<name>A0A1J9PHY6_9EURO</name>
<dbReference type="GO" id="GO:0016020">
    <property type="term" value="C:membrane"/>
    <property type="evidence" value="ECO:0007669"/>
    <property type="project" value="InterPro"/>
</dbReference>
<reference evidence="2 3" key="1">
    <citation type="submission" date="2015-07" db="EMBL/GenBank/DDBJ databases">
        <title>Emmonsia species relationships and genome sequence.</title>
        <authorList>
            <consortium name="The Broad Institute Genomics Platform"/>
            <person name="Cuomo C.A."/>
            <person name="Munoz J.F."/>
            <person name="Imamovic A."/>
            <person name="Priest M.E."/>
            <person name="Young S."/>
            <person name="Clay O.K."/>
            <person name="McEwen J.G."/>
        </authorList>
    </citation>
    <scope>NUCLEOTIDE SEQUENCE [LARGE SCALE GENOMIC DNA]</scope>
    <source>
        <strain evidence="2 3">UAMH 9510</strain>
    </source>
</reference>
<feature type="transmembrane region" description="Helical" evidence="1">
    <location>
        <begin position="75"/>
        <end position="100"/>
    </location>
</feature>
<evidence type="ECO:0000313" key="2">
    <source>
        <dbReference type="EMBL" id="OJD16064.1"/>
    </source>
</evidence>
<feature type="transmembrane region" description="Helical" evidence="1">
    <location>
        <begin position="181"/>
        <end position="199"/>
    </location>
</feature>
<dbReference type="Pfam" id="PF12351">
    <property type="entry name" value="Fig1"/>
    <property type="match status" value="1"/>
</dbReference>
<dbReference type="GO" id="GO:0043332">
    <property type="term" value="C:mating projection tip"/>
    <property type="evidence" value="ECO:0007669"/>
    <property type="project" value="TreeGrafter"/>
</dbReference>
<keyword evidence="3" id="KW-1185">Reference proteome</keyword>
<feature type="transmembrane region" description="Helical" evidence="1">
    <location>
        <begin position="157"/>
        <end position="175"/>
    </location>
</feature>
<keyword evidence="1" id="KW-1133">Transmembrane helix</keyword>
<evidence type="ECO:0000256" key="1">
    <source>
        <dbReference type="SAM" id="Phobius"/>
    </source>
</evidence>
<dbReference type="OrthoDB" id="3550957at2759"/>